<dbReference type="InterPro" id="IPR007863">
    <property type="entry name" value="Peptidase_M16_C"/>
</dbReference>
<dbReference type="GO" id="GO:0004222">
    <property type="term" value="F:metalloendopeptidase activity"/>
    <property type="evidence" value="ECO:0007669"/>
    <property type="project" value="InterPro"/>
</dbReference>
<evidence type="ECO:0000313" key="12">
    <source>
        <dbReference type="EMBL" id="RZF43235.1"/>
    </source>
</evidence>
<gene>
    <name evidence="12" type="ORF">LSTR_LSTR016530</name>
</gene>
<dbReference type="InterPro" id="IPR011765">
    <property type="entry name" value="Pept_M16_N"/>
</dbReference>
<keyword evidence="4" id="KW-0378">Hydrolase</keyword>
<dbReference type="FunCoup" id="A0A482XB89">
    <property type="interactions" value="1069"/>
</dbReference>
<accession>A0A482XB89</accession>
<dbReference type="GO" id="GO:0006508">
    <property type="term" value="P:proteolysis"/>
    <property type="evidence" value="ECO:0007669"/>
    <property type="project" value="UniProtKB-KW"/>
</dbReference>
<sequence length="995" mass="114645">MSCNDESENSISDDEGGSAGTDSDEAVEDPFGNKQAEEKQAACALCVGVGSFSDPETVPGLAHFLEHMIFMGSEKYPTENDFDTFISKRGGSDNASTECEYTTFYFDCHEMHLRTAMDKFANFFISPLLLKDAMTREREAVDSEFQMALPSDSSRMEQLFCSTAIESNPARKFTWGNLVTLRDNITDEDLYNALQEFRKRHYSAHRMTLAIQGRLPLKVMENWVVECFSDVPCNNLPPDVFPYVNPPFKHEEFSNYFTVKPIKDVNKIDIFWAFPPVLHLYRSKPMEYISYLLGYEGKGSLISYLRKKLWALNIEAGNGGTGLENNTMYSSFSLSVRLTEEGLNNIDEVVKMIFTYLNLLKSTGPLERIFTELQSIEETKFRFQEEISTSDYVESLCEQMQFHKPEEYITGDDLYFEYKPEDINMILSNMNPDNAMIVLSSKIAAKNLKLDRIEPWFKTKYNMQKIPDSWLNDWQVLNPNDYFSIPESNIFVTDNFDLLPISENLPEYPEVIKKDEYFELWYKQDKTFRIPTGIINLLFVSPLASQSVKNVVMMELFVSILKQLVIEETYPALVANLNCAMKSHNKGFILKVKGYNQKLDILLEQLVKCIVSFNKDTTVELFDTIRQEMRKAYSNSCLKTETLGTELRLKLLMNPYWTSSEKHSALSSITLEDLKEFVSDFFKELYVYSLVQGNISKDKAIEIVENTKNILGYTPALQGSLPEIRVCQVPTGEKICCCEAFNKKDNNSEVINYYQIGMIGLEEQCKLQLLMMLMEEPLFDTLRTKEQLGYTVHCSLKDTSGIHGFTVSVSFQIHKHSVQHVESRISSFLASFMEILKEMPEEEFLDTRNSLVRLKQNVDINLGEEVKRNWDEIKEKWNMFDRAKREIKQIESLTLKDIQTFLEKCIQDGAESQNMRKLSIQVEALANQPQSDDEQLDEQADEPNKGDGNEDFDKPTVLDLILKNCSQDKDIYITDMEKIKNNMYLYPVCHPLKDC</sequence>
<evidence type="ECO:0008006" key="14">
    <source>
        <dbReference type="Google" id="ProtNLM"/>
    </source>
</evidence>
<keyword evidence="6" id="KW-0482">Metalloprotease</keyword>
<organism evidence="12 13">
    <name type="scientific">Laodelphax striatellus</name>
    <name type="common">Small brown planthopper</name>
    <name type="synonym">Delphax striatella</name>
    <dbReference type="NCBI Taxonomy" id="195883"/>
    <lineage>
        <taxon>Eukaryota</taxon>
        <taxon>Metazoa</taxon>
        <taxon>Ecdysozoa</taxon>
        <taxon>Arthropoda</taxon>
        <taxon>Hexapoda</taxon>
        <taxon>Insecta</taxon>
        <taxon>Pterygota</taxon>
        <taxon>Neoptera</taxon>
        <taxon>Paraneoptera</taxon>
        <taxon>Hemiptera</taxon>
        <taxon>Auchenorrhyncha</taxon>
        <taxon>Fulgoroidea</taxon>
        <taxon>Delphacidae</taxon>
        <taxon>Criomorphinae</taxon>
        <taxon>Laodelphax</taxon>
    </lineage>
</organism>
<proteinExistence type="inferred from homology"/>
<evidence type="ECO:0000256" key="3">
    <source>
        <dbReference type="ARBA" id="ARBA00022723"/>
    </source>
</evidence>
<comment type="caution">
    <text evidence="12">The sequence shown here is derived from an EMBL/GenBank/DDBJ whole genome shotgun (WGS) entry which is preliminary data.</text>
</comment>
<dbReference type="SUPFAM" id="SSF63411">
    <property type="entry name" value="LuxS/MPP-like metallohydrolase"/>
    <property type="match status" value="4"/>
</dbReference>
<evidence type="ECO:0000313" key="13">
    <source>
        <dbReference type="Proteomes" id="UP000291343"/>
    </source>
</evidence>
<dbReference type="InParanoid" id="A0A482XB89"/>
<evidence type="ECO:0000256" key="5">
    <source>
        <dbReference type="ARBA" id="ARBA00022833"/>
    </source>
</evidence>
<evidence type="ECO:0000259" key="10">
    <source>
        <dbReference type="Pfam" id="PF05193"/>
    </source>
</evidence>
<dbReference type="PROSITE" id="PS00143">
    <property type="entry name" value="INSULINASE"/>
    <property type="match status" value="1"/>
</dbReference>
<dbReference type="PANTHER" id="PTHR43690:SF18">
    <property type="entry name" value="INSULIN-DEGRADING ENZYME-RELATED"/>
    <property type="match status" value="1"/>
</dbReference>
<feature type="domain" description="Peptidase M16 C-terminal" evidence="10">
    <location>
        <begin position="668"/>
        <end position="851"/>
    </location>
</feature>
<evidence type="ECO:0000256" key="7">
    <source>
        <dbReference type="RuleBase" id="RU004447"/>
    </source>
</evidence>
<dbReference type="FunFam" id="3.30.830.10:FF:000027">
    <property type="entry name" value="nardilysin isoform X1"/>
    <property type="match status" value="1"/>
</dbReference>
<dbReference type="InterPro" id="IPR032632">
    <property type="entry name" value="Peptidase_M16_M"/>
</dbReference>
<evidence type="ECO:0000256" key="6">
    <source>
        <dbReference type="ARBA" id="ARBA00023049"/>
    </source>
</evidence>
<keyword evidence="3" id="KW-0479">Metal-binding</keyword>
<feature type="domain" description="Peptidase M16 middle/third" evidence="11">
    <location>
        <begin position="381"/>
        <end position="664"/>
    </location>
</feature>
<evidence type="ECO:0000256" key="8">
    <source>
        <dbReference type="SAM" id="MobiDB-lite"/>
    </source>
</evidence>
<name>A0A482XB89_LAOST</name>
<protein>
    <recommendedName>
        <fullName evidence="14">Nardilysin</fullName>
    </recommendedName>
</protein>
<dbReference type="GO" id="GO:0046872">
    <property type="term" value="F:metal ion binding"/>
    <property type="evidence" value="ECO:0007669"/>
    <property type="project" value="UniProtKB-KW"/>
</dbReference>
<feature type="region of interest" description="Disordered" evidence="8">
    <location>
        <begin position="926"/>
        <end position="953"/>
    </location>
</feature>
<dbReference type="Proteomes" id="UP000291343">
    <property type="component" value="Unassembled WGS sequence"/>
</dbReference>
<dbReference type="SMR" id="A0A482XB89"/>
<feature type="domain" description="Peptidase M16 N-terminal" evidence="9">
    <location>
        <begin position="36"/>
        <end position="165"/>
    </location>
</feature>
<dbReference type="STRING" id="195883.A0A482XB89"/>
<dbReference type="EMBL" id="QKKF02012817">
    <property type="protein sequence ID" value="RZF43235.1"/>
    <property type="molecule type" value="Genomic_DNA"/>
</dbReference>
<evidence type="ECO:0000256" key="4">
    <source>
        <dbReference type="ARBA" id="ARBA00022801"/>
    </source>
</evidence>
<dbReference type="InterPro" id="IPR001431">
    <property type="entry name" value="Pept_M16_Zn_BS"/>
</dbReference>
<dbReference type="FunFam" id="3.30.830.10:FF:000005">
    <property type="entry name" value="nardilysin isoform X1"/>
    <property type="match status" value="1"/>
</dbReference>
<evidence type="ECO:0000256" key="2">
    <source>
        <dbReference type="ARBA" id="ARBA00022670"/>
    </source>
</evidence>
<evidence type="ECO:0000259" key="11">
    <source>
        <dbReference type="Pfam" id="PF16187"/>
    </source>
</evidence>
<reference evidence="12 13" key="1">
    <citation type="journal article" date="2017" name="Gigascience">
        <title>Genome sequence of the small brown planthopper, Laodelphax striatellus.</title>
        <authorList>
            <person name="Zhu J."/>
            <person name="Jiang F."/>
            <person name="Wang X."/>
            <person name="Yang P."/>
            <person name="Bao Y."/>
            <person name="Zhao W."/>
            <person name="Wang W."/>
            <person name="Lu H."/>
            <person name="Wang Q."/>
            <person name="Cui N."/>
            <person name="Li J."/>
            <person name="Chen X."/>
            <person name="Luo L."/>
            <person name="Yu J."/>
            <person name="Kang L."/>
            <person name="Cui F."/>
        </authorList>
    </citation>
    <scope>NUCLEOTIDE SEQUENCE [LARGE SCALE GENOMIC DNA]</scope>
    <source>
        <strain evidence="12">Lst14</strain>
    </source>
</reference>
<dbReference type="Pfam" id="PF16187">
    <property type="entry name" value="Peptidase_M16_M"/>
    <property type="match status" value="1"/>
</dbReference>
<feature type="compositionally biased region" description="Acidic residues" evidence="8">
    <location>
        <begin position="1"/>
        <end position="28"/>
    </location>
</feature>
<dbReference type="PANTHER" id="PTHR43690">
    <property type="entry name" value="NARDILYSIN"/>
    <property type="match status" value="1"/>
</dbReference>
<feature type="domain" description="Peptidase M16 C-terminal" evidence="10">
    <location>
        <begin position="191"/>
        <end position="374"/>
    </location>
</feature>
<dbReference type="OrthoDB" id="952271at2759"/>
<dbReference type="Pfam" id="PF00675">
    <property type="entry name" value="Peptidase_M16"/>
    <property type="match status" value="1"/>
</dbReference>
<dbReference type="Gene3D" id="3.30.830.10">
    <property type="entry name" value="Metalloenzyme, LuxS/M16 peptidase-like"/>
    <property type="match status" value="4"/>
</dbReference>
<dbReference type="Pfam" id="PF05193">
    <property type="entry name" value="Peptidase_M16_C"/>
    <property type="match status" value="2"/>
</dbReference>
<feature type="compositionally biased region" description="Acidic residues" evidence="8">
    <location>
        <begin position="931"/>
        <end position="941"/>
    </location>
</feature>
<comment type="similarity">
    <text evidence="1 7">Belongs to the peptidase M16 family.</text>
</comment>
<keyword evidence="13" id="KW-1185">Reference proteome</keyword>
<feature type="compositionally biased region" description="Basic and acidic residues" evidence="8">
    <location>
        <begin position="942"/>
        <end position="953"/>
    </location>
</feature>
<dbReference type="InterPro" id="IPR050626">
    <property type="entry name" value="Peptidase_M16"/>
</dbReference>
<dbReference type="InterPro" id="IPR011249">
    <property type="entry name" value="Metalloenz_LuxS/M16"/>
</dbReference>
<evidence type="ECO:0000256" key="1">
    <source>
        <dbReference type="ARBA" id="ARBA00007261"/>
    </source>
</evidence>
<keyword evidence="5" id="KW-0862">Zinc</keyword>
<dbReference type="AlphaFoldDB" id="A0A482XB89"/>
<evidence type="ECO:0000259" key="9">
    <source>
        <dbReference type="Pfam" id="PF00675"/>
    </source>
</evidence>
<keyword evidence="2" id="KW-0645">Protease</keyword>
<feature type="region of interest" description="Disordered" evidence="8">
    <location>
        <begin position="1"/>
        <end position="34"/>
    </location>
</feature>